<reference evidence="1 2" key="1">
    <citation type="submission" date="2018-06" db="EMBL/GenBank/DDBJ databases">
        <title>Comparative genomics reveals the genomic features of Rhizophagus irregularis, R. cerebriforme, R. diaphanum and Gigaspora rosea, and their symbiotic lifestyle signature.</title>
        <authorList>
            <person name="Morin E."/>
            <person name="San Clemente H."/>
            <person name="Chen E.C.H."/>
            <person name="De La Providencia I."/>
            <person name="Hainaut M."/>
            <person name="Kuo A."/>
            <person name="Kohler A."/>
            <person name="Murat C."/>
            <person name="Tang N."/>
            <person name="Roy S."/>
            <person name="Loubradou J."/>
            <person name="Henrissat B."/>
            <person name="Grigoriev I.V."/>
            <person name="Corradi N."/>
            <person name="Roux C."/>
            <person name="Martin F.M."/>
        </authorList>
    </citation>
    <scope>NUCLEOTIDE SEQUENCE [LARGE SCALE GENOMIC DNA]</scope>
    <source>
        <strain evidence="1 2">DAOM 194757</strain>
    </source>
</reference>
<evidence type="ECO:0000313" key="2">
    <source>
        <dbReference type="Proteomes" id="UP000266673"/>
    </source>
</evidence>
<keyword evidence="2" id="KW-1185">Reference proteome</keyword>
<dbReference type="AlphaFoldDB" id="A0A397W0T0"/>
<comment type="caution">
    <text evidence="1">The sequence shown here is derived from an EMBL/GenBank/DDBJ whole genome shotgun (WGS) entry which is preliminary data.</text>
</comment>
<protein>
    <submittedName>
        <fullName evidence="1">Uncharacterized protein</fullName>
    </submittedName>
</protein>
<sequence length="68" mass="8092">MSKDLINIYKAGRIFIMEHITTSKSKRRRNALYFRVGLFTRNKEANLKELIKYYYTLAISIYTPNTVL</sequence>
<dbReference type="EMBL" id="QKWP01000068">
    <property type="protein sequence ID" value="RIB28354.1"/>
    <property type="molecule type" value="Genomic_DNA"/>
</dbReference>
<accession>A0A397W0T0</accession>
<gene>
    <name evidence="1" type="ORF">C2G38_1513781</name>
</gene>
<evidence type="ECO:0000313" key="1">
    <source>
        <dbReference type="EMBL" id="RIB28354.1"/>
    </source>
</evidence>
<proteinExistence type="predicted"/>
<organism evidence="1 2">
    <name type="scientific">Gigaspora rosea</name>
    <dbReference type="NCBI Taxonomy" id="44941"/>
    <lineage>
        <taxon>Eukaryota</taxon>
        <taxon>Fungi</taxon>
        <taxon>Fungi incertae sedis</taxon>
        <taxon>Mucoromycota</taxon>
        <taxon>Glomeromycotina</taxon>
        <taxon>Glomeromycetes</taxon>
        <taxon>Diversisporales</taxon>
        <taxon>Gigasporaceae</taxon>
        <taxon>Gigaspora</taxon>
    </lineage>
</organism>
<name>A0A397W0T0_9GLOM</name>
<dbReference type="Proteomes" id="UP000266673">
    <property type="component" value="Unassembled WGS sequence"/>
</dbReference>